<dbReference type="Gene3D" id="3.90.1300.10">
    <property type="entry name" value="Amidase signature (AS) domain"/>
    <property type="match status" value="1"/>
</dbReference>
<keyword evidence="4" id="KW-0378">Hydrolase</keyword>
<dbReference type="RefSeq" id="WP_185525778.1">
    <property type="nucleotide sequence ID" value="NZ_JAARWN010000003.1"/>
</dbReference>
<name>A0A7X0Y2Q2_9LIST</name>
<feature type="region of interest" description="Disordered" evidence="1">
    <location>
        <begin position="203"/>
        <end position="222"/>
    </location>
</feature>
<dbReference type="PANTHER" id="PTHR42678:SF34">
    <property type="entry name" value="OS04G0183300 PROTEIN"/>
    <property type="match status" value="1"/>
</dbReference>
<dbReference type="EMBL" id="JAARWN010000003">
    <property type="protein sequence ID" value="MBC1935925.1"/>
    <property type="molecule type" value="Genomic_DNA"/>
</dbReference>
<keyword evidence="2" id="KW-0812">Transmembrane</keyword>
<reference evidence="4 5" key="1">
    <citation type="submission" date="2020-03" db="EMBL/GenBank/DDBJ databases">
        <title>Soil Listeria distribution.</title>
        <authorList>
            <person name="Liao J."/>
            <person name="Wiedmann M."/>
        </authorList>
    </citation>
    <scope>NUCLEOTIDE SEQUENCE [LARGE SCALE GENOMIC DNA]</scope>
    <source>
        <strain evidence="4 5">FSL L7-0741</strain>
    </source>
</reference>
<keyword evidence="2" id="KW-0472">Membrane</keyword>
<dbReference type="Proteomes" id="UP000535908">
    <property type="component" value="Unassembled WGS sequence"/>
</dbReference>
<dbReference type="PANTHER" id="PTHR42678">
    <property type="entry name" value="AMIDASE"/>
    <property type="match status" value="1"/>
</dbReference>
<dbReference type="InterPro" id="IPR036928">
    <property type="entry name" value="AS_sf"/>
</dbReference>
<evidence type="ECO:0000256" key="1">
    <source>
        <dbReference type="SAM" id="MobiDB-lite"/>
    </source>
</evidence>
<dbReference type="InterPro" id="IPR023631">
    <property type="entry name" value="Amidase_dom"/>
</dbReference>
<proteinExistence type="predicted"/>
<evidence type="ECO:0000313" key="5">
    <source>
        <dbReference type="Proteomes" id="UP000535908"/>
    </source>
</evidence>
<feature type="domain" description="Amidase" evidence="3">
    <location>
        <begin position="88"/>
        <end position="492"/>
    </location>
</feature>
<sequence length="517" mass="55973">MRKGIIIGSAMTVLILAVGGAYWLLNKSDTTKTGKNMMYEQKRVLDPVNKQLKTLDISKLEAKEKLVIGADVNQIQRLIATNKLNYEELVGIYLNRIKKYDQNGPKLNAITEINPNVLDEARKLDQHASANKASLHGMPVLLKDNIGTEKMPTSAGAVALKDWVIGKDATIVKNLKASGALILGKTNMSEWANYMDPRMPSGYSGKTGQDKNPYLDATPSGSSAGSATAVTSDFAAVTIGTETNGSIISPAIAQSAVGFKPSRGMVSGDLVIPLSRHFDTPGPITRTVKDAYLTTSALINQPIKAELSKEGLKGKRIGILFDADSAISKKIISDLEVAGATVVKGMKLEENQQDFTTFDDILKADFKTDLNQFLEKNQAPMKDLAAIIAFNKLDEARNMKYGQGNLEESEKNEATVASIDQRADDLIKKANKRIESLLTSNKLDALVDLNADSLFLVPIAGNPELTIPAGYEKDGQPVGMTFVGPNKADESIFEMGYAYEQISKNRKSPVISADNSK</sequence>
<evidence type="ECO:0000256" key="2">
    <source>
        <dbReference type="SAM" id="Phobius"/>
    </source>
</evidence>
<accession>A0A7X0Y2Q2</accession>
<dbReference type="Pfam" id="PF01425">
    <property type="entry name" value="Amidase"/>
    <property type="match status" value="1"/>
</dbReference>
<keyword evidence="2" id="KW-1133">Transmembrane helix</keyword>
<feature type="transmembrane region" description="Helical" evidence="2">
    <location>
        <begin position="5"/>
        <end position="25"/>
    </location>
</feature>
<dbReference type="NCBIfam" id="NF005219">
    <property type="entry name" value="PRK06707.1"/>
    <property type="match status" value="1"/>
</dbReference>
<organism evidence="4 5">
    <name type="scientific">Listeria grandensis</name>
    <dbReference type="NCBI Taxonomy" id="1494963"/>
    <lineage>
        <taxon>Bacteria</taxon>
        <taxon>Bacillati</taxon>
        <taxon>Bacillota</taxon>
        <taxon>Bacilli</taxon>
        <taxon>Bacillales</taxon>
        <taxon>Listeriaceae</taxon>
        <taxon>Listeria</taxon>
    </lineage>
</organism>
<dbReference type="GO" id="GO:0004040">
    <property type="term" value="F:amidase activity"/>
    <property type="evidence" value="ECO:0007669"/>
    <property type="project" value="UniProtKB-EC"/>
</dbReference>
<dbReference type="EC" id="3.5.1.4" evidence="4"/>
<evidence type="ECO:0000259" key="3">
    <source>
        <dbReference type="Pfam" id="PF01425"/>
    </source>
</evidence>
<protein>
    <submittedName>
        <fullName evidence="4">Amidase</fullName>
        <ecNumber evidence="4">3.5.1.4</ecNumber>
    </submittedName>
</protein>
<dbReference type="AlphaFoldDB" id="A0A7X0Y2Q2"/>
<dbReference type="SUPFAM" id="SSF75304">
    <property type="entry name" value="Amidase signature (AS) enzymes"/>
    <property type="match status" value="1"/>
</dbReference>
<evidence type="ECO:0000313" key="4">
    <source>
        <dbReference type="EMBL" id="MBC1935925.1"/>
    </source>
</evidence>
<comment type="caution">
    <text evidence="4">The sequence shown here is derived from an EMBL/GenBank/DDBJ whole genome shotgun (WGS) entry which is preliminary data.</text>
</comment>
<gene>
    <name evidence="4" type="ORF">HCA69_06060</name>
</gene>